<dbReference type="PANTHER" id="PTHR15905">
    <property type="entry name" value="GOLGI-ASSOCIATED KINASE 1B-RELATED"/>
    <property type="match status" value="1"/>
</dbReference>
<evidence type="ECO:0000256" key="4">
    <source>
        <dbReference type="ARBA" id="ARBA00023034"/>
    </source>
</evidence>
<keyword evidence="4" id="KW-0333">Golgi apparatus</keyword>
<comment type="similarity">
    <text evidence="3">Belongs to the GASK family.</text>
</comment>
<keyword evidence="5" id="KW-0472">Membrane</keyword>
<evidence type="ECO:0000313" key="7">
    <source>
        <dbReference type="Proteomes" id="UP000261620"/>
    </source>
</evidence>
<evidence type="ECO:0000256" key="5">
    <source>
        <dbReference type="ARBA" id="ARBA00023136"/>
    </source>
</evidence>
<protein>
    <submittedName>
        <fullName evidence="6">Uncharacterized protein</fullName>
    </submittedName>
</protein>
<dbReference type="GO" id="GO:0005794">
    <property type="term" value="C:Golgi apparatus"/>
    <property type="evidence" value="ECO:0007669"/>
    <property type="project" value="UniProtKB-SubCell"/>
</dbReference>
<proteinExistence type="inferred from homology"/>
<reference evidence="6" key="1">
    <citation type="submission" date="2025-08" db="UniProtKB">
        <authorList>
            <consortium name="Ensembl"/>
        </authorList>
    </citation>
    <scope>IDENTIFICATION</scope>
</reference>
<dbReference type="Pfam" id="PF15051">
    <property type="entry name" value="FAM198"/>
    <property type="match status" value="1"/>
</dbReference>
<dbReference type="PANTHER" id="PTHR15905:SF1">
    <property type="entry name" value="GOLGI-ASSOCIATED KINASE 1B"/>
    <property type="match status" value="1"/>
</dbReference>
<name>A0A3Q3W984_MOLML</name>
<reference evidence="6" key="2">
    <citation type="submission" date="2025-09" db="UniProtKB">
        <authorList>
            <consortium name="Ensembl"/>
        </authorList>
    </citation>
    <scope>IDENTIFICATION</scope>
</reference>
<dbReference type="OMA" id="CWLHGRV"/>
<sequence length="244" mass="28239">MVFAFHLDRVLGLNRTLPAVSRTFSFLYDGRPCPVVSWDASIYPEGFAAGWSAVRLTWGEYQSSLKQRCWHKNSSLKPDSGCSSIHHYEWSKLALFDFLLQIHNRLDQSCCGFKPRHQDVCVRLGSHAECGNQNHIQLKDIHRGNNPRHLLFTNNKGFFDRNEDNLDFRLLEGIKELPEQAVSVLRSMRLREKLLQSLFLDQTYWESQGGRQGIDKLIDVIERRAKVLLTYINAHGIKVIRMNV</sequence>
<dbReference type="AlphaFoldDB" id="A0A3Q3W984"/>
<dbReference type="InterPro" id="IPR029207">
    <property type="entry name" value="FAM198"/>
</dbReference>
<keyword evidence="7" id="KW-1185">Reference proteome</keyword>
<organism evidence="6 7">
    <name type="scientific">Mola mola</name>
    <name type="common">Ocean sunfish</name>
    <name type="synonym">Tetraodon mola</name>
    <dbReference type="NCBI Taxonomy" id="94237"/>
    <lineage>
        <taxon>Eukaryota</taxon>
        <taxon>Metazoa</taxon>
        <taxon>Chordata</taxon>
        <taxon>Craniata</taxon>
        <taxon>Vertebrata</taxon>
        <taxon>Euteleostomi</taxon>
        <taxon>Actinopterygii</taxon>
        <taxon>Neopterygii</taxon>
        <taxon>Teleostei</taxon>
        <taxon>Neoteleostei</taxon>
        <taxon>Acanthomorphata</taxon>
        <taxon>Eupercaria</taxon>
        <taxon>Tetraodontiformes</taxon>
        <taxon>Molidae</taxon>
        <taxon>Mola</taxon>
    </lineage>
</organism>
<evidence type="ECO:0000313" key="6">
    <source>
        <dbReference type="Ensembl" id="ENSMMOP00000005199.1"/>
    </source>
</evidence>
<accession>A0A3Q3W984</accession>
<dbReference type="Proteomes" id="UP000261620">
    <property type="component" value="Unplaced"/>
</dbReference>
<evidence type="ECO:0000256" key="1">
    <source>
        <dbReference type="ARBA" id="ARBA00004308"/>
    </source>
</evidence>
<evidence type="ECO:0000256" key="3">
    <source>
        <dbReference type="ARBA" id="ARBA00007691"/>
    </source>
</evidence>
<comment type="subcellular location">
    <subcellularLocation>
        <location evidence="1">Endomembrane system</location>
    </subcellularLocation>
    <subcellularLocation>
        <location evidence="2">Golgi apparatus</location>
    </subcellularLocation>
</comment>
<dbReference type="Ensembl" id="ENSMMOT00000005293.1">
    <property type="protein sequence ID" value="ENSMMOP00000005199.1"/>
    <property type="gene ID" value="ENSMMOG00000004131.1"/>
</dbReference>
<dbReference type="STRING" id="94237.ENSMMOP00000005199"/>
<evidence type="ECO:0000256" key="2">
    <source>
        <dbReference type="ARBA" id="ARBA00004555"/>
    </source>
</evidence>